<gene>
    <name evidence="1" type="ordered locus">VC0395_A0197</name>
</gene>
<evidence type="ECO:0000313" key="1">
    <source>
        <dbReference type="EMBL" id="ABQ21143.1"/>
    </source>
</evidence>
<protein>
    <submittedName>
        <fullName evidence="1">Uncharacterized protein</fullName>
    </submittedName>
</protein>
<dbReference type="AlphaFoldDB" id="A0A0H3AJ25"/>
<accession>A0A0H3AJ25</accession>
<evidence type="ECO:0000313" key="2">
    <source>
        <dbReference type="Proteomes" id="UP000000249"/>
    </source>
</evidence>
<organism evidence="1 2">
    <name type="scientific">Vibrio cholerae serotype O1 (strain ATCC 39541 / Classical Ogawa 395 / O395)</name>
    <dbReference type="NCBI Taxonomy" id="345073"/>
    <lineage>
        <taxon>Bacteria</taxon>
        <taxon>Pseudomonadati</taxon>
        <taxon>Pseudomonadota</taxon>
        <taxon>Gammaproteobacteria</taxon>
        <taxon>Vibrionales</taxon>
        <taxon>Vibrionaceae</taxon>
        <taxon>Vibrio</taxon>
    </lineage>
</organism>
<name>A0A0H3AJ25_VIBC3</name>
<proteinExistence type="predicted"/>
<sequence length="42" mass="4725">MHIAPCVYSLAEYVIHKRDKNSDLAKNAVFSSVCNKMLNIVT</sequence>
<dbReference type="Proteomes" id="UP000000249">
    <property type="component" value="Chromosome 1"/>
</dbReference>
<reference evidence="1 2" key="1">
    <citation type="submission" date="2007-03" db="EMBL/GenBank/DDBJ databases">
        <authorList>
            <person name="Heidelberg J."/>
        </authorList>
    </citation>
    <scope>NUCLEOTIDE SEQUENCE [LARGE SCALE GENOMIC DNA]</scope>
    <source>
        <strain evidence="2">ATCC 39541 / Classical Ogawa 395 / O395</strain>
    </source>
</reference>
<dbReference type="KEGG" id="vco:VC0395_A0197"/>
<dbReference type="EMBL" id="CP000627">
    <property type="protein sequence ID" value="ABQ21143.1"/>
    <property type="molecule type" value="Genomic_DNA"/>
</dbReference>